<dbReference type="EMBL" id="MN718199">
    <property type="protein sequence ID" value="QGZ16174.1"/>
    <property type="molecule type" value="Genomic_DNA"/>
</dbReference>
<evidence type="ECO:0000313" key="1">
    <source>
        <dbReference type="EMBL" id="QGZ16174.1"/>
    </source>
</evidence>
<proteinExistence type="predicted"/>
<reference evidence="1 2" key="1">
    <citation type="submission" date="2019-11" db="EMBL/GenBank/DDBJ databases">
        <title>Characterization of a novel member of the family Ackermannviridae.</title>
        <authorList>
            <person name="Maina A.N."/>
            <person name="Mwaura F.B."/>
            <person name="Jumba M."/>
        </authorList>
    </citation>
    <scope>NUCLEOTIDE SEQUENCE [LARGE SCALE GENOMIC DNA]</scope>
</reference>
<gene>
    <name evidence="1" type="ORF">Kuja_1820</name>
</gene>
<sequence>MIQDMKVEGQTEWVRKGSTQGLVINTSKSAYEESIAARRRALDLQAKLEKLEKMLGEQND</sequence>
<accession>A0A6B9J7Y9</accession>
<evidence type="ECO:0000313" key="2">
    <source>
        <dbReference type="Proteomes" id="UP000433471"/>
    </source>
</evidence>
<keyword evidence="2" id="KW-1185">Reference proteome</keyword>
<name>A0A6B9J7Y9_9CAUD</name>
<dbReference type="Proteomes" id="UP000433471">
    <property type="component" value="Segment"/>
</dbReference>
<organism evidence="1 2">
    <name type="scientific">Vibrio phage vB_VchM_Kuja</name>
    <dbReference type="NCBI Taxonomy" id="2686437"/>
    <lineage>
        <taxon>Viruses</taxon>
        <taxon>Duplodnaviria</taxon>
        <taxon>Heunggongvirae</taxon>
        <taxon>Uroviricota</taxon>
        <taxon>Caudoviricetes</taxon>
        <taxon>Pantevenvirales</taxon>
        <taxon>Ackermannviridae</taxon>
        <taxon>Kujavirus</taxon>
        <taxon>Kujavirus kuja</taxon>
    </lineage>
</organism>
<protein>
    <submittedName>
        <fullName evidence="1">Uncharacterized protein</fullName>
    </submittedName>
</protein>